<proteinExistence type="predicted"/>
<evidence type="ECO:0000256" key="1">
    <source>
        <dbReference type="SAM" id="Phobius"/>
    </source>
</evidence>
<feature type="transmembrane region" description="Helical" evidence="1">
    <location>
        <begin position="24"/>
        <end position="49"/>
    </location>
</feature>
<evidence type="ECO:0000313" key="2">
    <source>
        <dbReference type="Proteomes" id="UP000189704"/>
    </source>
</evidence>
<dbReference type="CTD" id="100130933"/>
<organism evidence="2 3">
    <name type="scientific">Carlito syrichta</name>
    <name type="common">Philippine tarsier</name>
    <name type="synonym">Tarsius syrichta</name>
    <dbReference type="NCBI Taxonomy" id="1868482"/>
    <lineage>
        <taxon>Eukaryota</taxon>
        <taxon>Metazoa</taxon>
        <taxon>Chordata</taxon>
        <taxon>Craniata</taxon>
        <taxon>Vertebrata</taxon>
        <taxon>Euteleostomi</taxon>
        <taxon>Mammalia</taxon>
        <taxon>Eutheria</taxon>
        <taxon>Euarchontoglires</taxon>
        <taxon>Primates</taxon>
        <taxon>Haplorrhini</taxon>
        <taxon>Tarsiiformes</taxon>
        <taxon>Tarsiidae</taxon>
        <taxon>Carlito</taxon>
    </lineage>
</organism>
<keyword evidence="1" id="KW-1133">Transmembrane helix</keyword>
<dbReference type="AlphaFoldDB" id="A0A3Q0DPH0"/>
<protein>
    <submittedName>
        <fullName evidence="3">Small integral membrane protein 6</fullName>
    </submittedName>
</protein>
<keyword evidence="1" id="KW-0472">Membrane</keyword>
<dbReference type="Proteomes" id="UP000189704">
    <property type="component" value="Unplaced"/>
</dbReference>
<keyword evidence="2" id="KW-1185">Reference proteome</keyword>
<keyword evidence="1" id="KW-0812">Transmembrane</keyword>
<reference evidence="3" key="1">
    <citation type="submission" date="2025-08" db="UniProtKB">
        <authorList>
            <consortium name="RefSeq"/>
        </authorList>
    </citation>
    <scope>IDENTIFICATION</scope>
</reference>
<dbReference type="GeneID" id="103252759"/>
<dbReference type="RefSeq" id="XP_021564941.1">
    <property type="nucleotide sequence ID" value="XM_021709266.1"/>
</dbReference>
<gene>
    <name evidence="3" type="primary">SMIM6</name>
</gene>
<name>A0A3Q0DPH0_CARSF</name>
<dbReference type="OrthoDB" id="9618375at2759"/>
<sequence length="59" mass="7012">MDKQTLMKTFWNEDFWQNPWDQGALVVIVLFNCTVLFLIFFAIVFGLFTSTEDIQCEEK</sequence>
<dbReference type="KEGG" id="csyr:103252759"/>
<accession>A0A3Q0DPH0</accession>
<evidence type="ECO:0000313" key="3">
    <source>
        <dbReference type="RefSeq" id="XP_021564941.1"/>
    </source>
</evidence>